<reference evidence="2 3" key="1">
    <citation type="submission" date="2023-07" db="EMBL/GenBank/DDBJ databases">
        <title>Sequencing the genomes of 1000 actinobacteria strains.</title>
        <authorList>
            <person name="Klenk H.-P."/>
        </authorList>
    </citation>
    <scope>NUCLEOTIDE SEQUENCE [LARGE SCALE GENOMIC DNA]</scope>
    <source>
        <strain evidence="2 3">DSM 15539</strain>
    </source>
</reference>
<evidence type="ECO:0000313" key="3">
    <source>
        <dbReference type="Proteomes" id="UP001266099"/>
    </source>
</evidence>
<dbReference type="RefSeq" id="WP_309954366.1">
    <property type="nucleotide sequence ID" value="NZ_JAVDUJ010000001.1"/>
</dbReference>
<feature type="transmembrane region" description="Helical" evidence="1">
    <location>
        <begin position="76"/>
        <end position="93"/>
    </location>
</feature>
<accession>A0ABU1SZG7</accession>
<keyword evidence="1" id="KW-0812">Transmembrane</keyword>
<gene>
    <name evidence="2" type="ORF">J2S36_000028</name>
</gene>
<feature type="transmembrane region" description="Helical" evidence="1">
    <location>
        <begin position="172"/>
        <end position="197"/>
    </location>
</feature>
<sequence length="199" mass="22717">MKSAEVTSDRFAARSISVSPLLTKRARVANVLYEYSYVISKLEFSLEEMPPMRHHSGESSIHEDHILVRLYRVRRGLWWVGLAFFAPVTFLYVNDDAVIAFLSGAPSIEAVSPFSEGSWTYTVLASKYLVFSIACGYLSWIANRIIRFVEILRKEDTETLVNCNTRKIIQKVIVWCVTCSVLVLSSWGYFVYGLIYFSS</sequence>
<evidence type="ECO:0000313" key="2">
    <source>
        <dbReference type="EMBL" id="MDR6938485.1"/>
    </source>
</evidence>
<feature type="transmembrane region" description="Helical" evidence="1">
    <location>
        <begin position="128"/>
        <end position="146"/>
    </location>
</feature>
<keyword evidence="1" id="KW-1133">Transmembrane helix</keyword>
<keyword evidence="3" id="KW-1185">Reference proteome</keyword>
<dbReference type="EMBL" id="JAVDUJ010000001">
    <property type="protein sequence ID" value="MDR6938485.1"/>
    <property type="molecule type" value="Genomic_DNA"/>
</dbReference>
<evidence type="ECO:0000256" key="1">
    <source>
        <dbReference type="SAM" id="Phobius"/>
    </source>
</evidence>
<organism evidence="2 3">
    <name type="scientific">Arcanobacterium hippocoleae</name>
    <dbReference type="NCBI Taxonomy" id="149017"/>
    <lineage>
        <taxon>Bacteria</taxon>
        <taxon>Bacillati</taxon>
        <taxon>Actinomycetota</taxon>
        <taxon>Actinomycetes</taxon>
        <taxon>Actinomycetales</taxon>
        <taxon>Actinomycetaceae</taxon>
        <taxon>Arcanobacterium</taxon>
    </lineage>
</organism>
<proteinExistence type="predicted"/>
<comment type="caution">
    <text evidence="2">The sequence shown here is derived from an EMBL/GenBank/DDBJ whole genome shotgun (WGS) entry which is preliminary data.</text>
</comment>
<name>A0ABU1SZG7_9ACTO</name>
<protein>
    <submittedName>
        <fullName evidence="2">Uncharacterized protein</fullName>
    </submittedName>
</protein>
<dbReference type="Proteomes" id="UP001266099">
    <property type="component" value="Unassembled WGS sequence"/>
</dbReference>
<keyword evidence="1" id="KW-0472">Membrane</keyword>